<protein>
    <submittedName>
        <fullName evidence="2">Uncharacterized protein</fullName>
    </submittedName>
</protein>
<comment type="caution">
    <text evidence="2">The sequence shown here is derived from an EMBL/GenBank/DDBJ whole genome shotgun (WGS) entry which is preliminary data.</text>
</comment>
<feature type="region of interest" description="Disordered" evidence="1">
    <location>
        <begin position="98"/>
        <end position="126"/>
    </location>
</feature>
<dbReference type="AlphaFoldDB" id="A0A9D4WTJ9"/>
<evidence type="ECO:0000313" key="2">
    <source>
        <dbReference type="EMBL" id="KAI5406570.1"/>
    </source>
</evidence>
<organism evidence="2 3">
    <name type="scientific">Pisum sativum</name>
    <name type="common">Garden pea</name>
    <name type="synonym">Lathyrus oleraceus</name>
    <dbReference type="NCBI Taxonomy" id="3888"/>
    <lineage>
        <taxon>Eukaryota</taxon>
        <taxon>Viridiplantae</taxon>
        <taxon>Streptophyta</taxon>
        <taxon>Embryophyta</taxon>
        <taxon>Tracheophyta</taxon>
        <taxon>Spermatophyta</taxon>
        <taxon>Magnoliopsida</taxon>
        <taxon>eudicotyledons</taxon>
        <taxon>Gunneridae</taxon>
        <taxon>Pentapetalae</taxon>
        <taxon>rosids</taxon>
        <taxon>fabids</taxon>
        <taxon>Fabales</taxon>
        <taxon>Fabaceae</taxon>
        <taxon>Papilionoideae</taxon>
        <taxon>50 kb inversion clade</taxon>
        <taxon>NPAAA clade</taxon>
        <taxon>Hologalegina</taxon>
        <taxon>IRL clade</taxon>
        <taxon>Fabeae</taxon>
        <taxon>Lathyrus</taxon>
    </lineage>
</organism>
<name>A0A9D4WTJ9_PEA</name>
<gene>
    <name evidence="2" type="ORF">KIW84_053056</name>
</gene>
<keyword evidence="3" id="KW-1185">Reference proteome</keyword>
<proteinExistence type="predicted"/>
<accession>A0A9D4WTJ9</accession>
<reference evidence="2 3" key="1">
    <citation type="journal article" date="2022" name="Nat. Genet.">
        <title>Improved pea reference genome and pan-genome highlight genomic features and evolutionary characteristics.</title>
        <authorList>
            <person name="Yang T."/>
            <person name="Liu R."/>
            <person name="Luo Y."/>
            <person name="Hu S."/>
            <person name="Wang D."/>
            <person name="Wang C."/>
            <person name="Pandey M.K."/>
            <person name="Ge S."/>
            <person name="Xu Q."/>
            <person name="Li N."/>
            <person name="Li G."/>
            <person name="Huang Y."/>
            <person name="Saxena R.K."/>
            <person name="Ji Y."/>
            <person name="Li M."/>
            <person name="Yan X."/>
            <person name="He Y."/>
            <person name="Liu Y."/>
            <person name="Wang X."/>
            <person name="Xiang C."/>
            <person name="Varshney R.K."/>
            <person name="Ding H."/>
            <person name="Gao S."/>
            <person name="Zong X."/>
        </authorList>
    </citation>
    <scope>NUCLEOTIDE SEQUENCE [LARGE SCALE GENOMIC DNA]</scope>
    <source>
        <strain evidence="2 3">cv. Zhongwan 6</strain>
    </source>
</reference>
<evidence type="ECO:0000256" key="1">
    <source>
        <dbReference type="SAM" id="MobiDB-lite"/>
    </source>
</evidence>
<evidence type="ECO:0000313" key="3">
    <source>
        <dbReference type="Proteomes" id="UP001058974"/>
    </source>
</evidence>
<feature type="compositionally biased region" description="Basic and acidic residues" evidence="1">
    <location>
        <begin position="99"/>
        <end position="109"/>
    </location>
</feature>
<dbReference type="Gramene" id="Psat05G0305600-T1">
    <property type="protein sequence ID" value="KAI5406570.1"/>
    <property type="gene ID" value="KIW84_053056"/>
</dbReference>
<dbReference type="EMBL" id="JAMSHJ010000005">
    <property type="protein sequence ID" value="KAI5406570.1"/>
    <property type="molecule type" value="Genomic_DNA"/>
</dbReference>
<dbReference type="Proteomes" id="UP001058974">
    <property type="component" value="Chromosome 5"/>
</dbReference>
<feature type="compositionally biased region" description="Acidic residues" evidence="1">
    <location>
        <begin position="110"/>
        <end position="126"/>
    </location>
</feature>
<sequence length="179" mass="20778">MATLWLFTFRNRFQVVTSGSTIIPTCPDSSPDDTRLTISAHQDLQPGNRITLQAELYLIYFKSVLVNRDFLSFVSCLLMSIESDTLFPGVTQPSLKSSLEIEKQPKFEPEAEGESESEANSELEWEPDPWSLKRIEDLVESDFYRYNYDSNPYLFSCSRFEYKNKAQIKYRRGSRKGRD</sequence>